<evidence type="ECO:0000313" key="3">
    <source>
        <dbReference type="Proteomes" id="UP000190328"/>
    </source>
</evidence>
<proteinExistence type="predicted"/>
<keyword evidence="3" id="KW-1185">Reference proteome</keyword>
<sequence>MKNQIKRISLQEESKIKSELRIEGYFVTEINATALTDDKTYLAEMKRAFEYNGNIENFNWLDDVMTDLYWLKNDKGYILFINNAQSIVYPYPENAPNNFSRVLFWMEFWEEEVENVVMGGKKKKFDVYLVY</sequence>
<dbReference type="Pfam" id="PF01337">
    <property type="entry name" value="Barstar"/>
    <property type="match status" value="1"/>
</dbReference>
<accession>A0A1T4NHN4</accession>
<feature type="domain" description="Barstar (barnase inhibitor)" evidence="1">
    <location>
        <begin position="26"/>
        <end position="125"/>
    </location>
</feature>
<gene>
    <name evidence="2" type="ORF">SAMN02745116_01426</name>
</gene>
<reference evidence="2 3" key="1">
    <citation type="submission" date="2017-02" db="EMBL/GenBank/DDBJ databases">
        <authorList>
            <person name="Peterson S.W."/>
        </authorList>
    </citation>
    <scope>NUCLEOTIDE SEQUENCE [LARGE SCALE GENOMIC DNA]</scope>
    <source>
        <strain evidence="2 3">ATCC BAA-1030</strain>
    </source>
</reference>
<dbReference type="Proteomes" id="UP000190328">
    <property type="component" value="Unassembled WGS sequence"/>
</dbReference>
<dbReference type="RefSeq" id="WP_078807363.1">
    <property type="nucleotide sequence ID" value="NZ_FUXI01000015.1"/>
</dbReference>
<dbReference type="AlphaFoldDB" id="A0A1T4NHN4"/>
<dbReference type="EMBL" id="FUXI01000015">
    <property type="protein sequence ID" value="SJZ78831.1"/>
    <property type="molecule type" value="Genomic_DNA"/>
</dbReference>
<evidence type="ECO:0000259" key="1">
    <source>
        <dbReference type="Pfam" id="PF01337"/>
    </source>
</evidence>
<protein>
    <recommendedName>
        <fullName evidence="1">Barstar (barnase inhibitor) domain-containing protein</fullName>
    </recommendedName>
</protein>
<evidence type="ECO:0000313" key="2">
    <source>
        <dbReference type="EMBL" id="SJZ78831.1"/>
    </source>
</evidence>
<dbReference type="InterPro" id="IPR000468">
    <property type="entry name" value="Barstar"/>
</dbReference>
<dbReference type="OrthoDB" id="2086389at2"/>
<name>A0A1T4NHN4_9ENTE</name>
<organism evidence="2 3">
    <name type="scientific">Pilibacter termitis</name>
    <dbReference type="NCBI Taxonomy" id="263852"/>
    <lineage>
        <taxon>Bacteria</taxon>
        <taxon>Bacillati</taxon>
        <taxon>Bacillota</taxon>
        <taxon>Bacilli</taxon>
        <taxon>Lactobacillales</taxon>
        <taxon>Enterococcaceae</taxon>
        <taxon>Pilibacter</taxon>
    </lineage>
</organism>